<evidence type="ECO:0000256" key="4">
    <source>
        <dbReference type="ARBA" id="ARBA00022833"/>
    </source>
</evidence>
<dbReference type="RefSeq" id="WP_007006425.1">
    <property type="nucleotide sequence ID" value="NZ_GG771080.1"/>
</dbReference>
<keyword evidence="2" id="KW-0479">Metal-binding</keyword>
<keyword evidence="3" id="KW-0378">Hydrolase</keyword>
<evidence type="ECO:0000256" key="3">
    <source>
        <dbReference type="ARBA" id="ARBA00022801"/>
    </source>
</evidence>
<feature type="non-terminal residue" evidence="6">
    <location>
        <position position="167"/>
    </location>
</feature>
<dbReference type="OrthoDB" id="9773738at2"/>
<dbReference type="SUPFAM" id="SSF56281">
    <property type="entry name" value="Metallo-hydrolase/oxidoreductase"/>
    <property type="match status" value="1"/>
</dbReference>
<organism evidence="6 7">
    <name type="scientific">Pseudoroseomonas cervicalis ATCC 49957</name>
    <dbReference type="NCBI Taxonomy" id="525371"/>
    <lineage>
        <taxon>Bacteria</taxon>
        <taxon>Pseudomonadati</taxon>
        <taxon>Pseudomonadota</taxon>
        <taxon>Alphaproteobacteria</taxon>
        <taxon>Acetobacterales</taxon>
        <taxon>Roseomonadaceae</taxon>
        <taxon>Roseomonas</taxon>
    </lineage>
</organism>
<name>D5RTY9_9PROT</name>
<sequence length="167" mass="17596">MPLSTRHHASHDVFLLRDGLFEAPPNAVLHTGGTAAPGGEEKAAPGGLGRTLSQWPLNCFLLRGPTGLTLVDAGCGSAWGEGFGGARAALGRLGLAPEAIDHVLLTHLHSDHGLGLFEGEAAYFPRAEILLPRAELAFFTDTAERDRLPAARQGGFALAARLQRLYA</sequence>
<dbReference type="Gene3D" id="3.60.15.10">
    <property type="entry name" value="Ribonuclease Z/Hydroxyacylglutathione hydrolase-like"/>
    <property type="match status" value="1"/>
</dbReference>
<dbReference type="GO" id="GO:0046872">
    <property type="term" value="F:metal ion binding"/>
    <property type="evidence" value="ECO:0007669"/>
    <property type="project" value="UniProtKB-KW"/>
</dbReference>
<proteinExistence type="inferred from homology"/>
<dbReference type="AlphaFoldDB" id="D5RTY9"/>
<dbReference type="Pfam" id="PF00753">
    <property type="entry name" value="Lactamase_B"/>
    <property type="match status" value="1"/>
</dbReference>
<comment type="caution">
    <text evidence="6">The sequence shown here is derived from an EMBL/GenBank/DDBJ whole genome shotgun (WGS) entry which is preliminary data.</text>
</comment>
<evidence type="ECO:0000313" key="7">
    <source>
        <dbReference type="Proteomes" id="UP000005324"/>
    </source>
</evidence>
<protein>
    <recommendedName>
        <fullName evidence="5">Metallo-beta-lactamase domain-containing protein</fullName>
    </recommendedName>
</protein>
<gene>
    <name evidence="6" type="ORF">HMPREF0731_4551</name>
</gene>
<comment type="similarity">
    <text evidence="1">Belongs to the metallo-beta-lactamase superfamily.</text>
</comment>
<feature type="domain" description="Metallo-beta-lactamase" evidence="5">
    <location>
        <begin position="57"/>
        <end position="118"/>
    </location>
</feature>
<dbReference type="InterPro" id="IPR036866">
    <property type="entry name" value="RibonucZ/Hydroxyglut_hydro"/>
</dbReference>
<dbReference type="EMBL" id="ADVL01000876">
    <property type="protein sequence ID" value="EFH09230.1"/>
    <property type="molecule type" value="Genomic_DNA"/>
</dbReference>
<dbReference type="GO" id="GO:0016787">
    <property type="term" value="F:hydrolase activity"/>
    <property type="evidence" value="ECO:0007669"/>
    <property type="project" value="UniProtKB-KW"/>
</dbReference>
<dbReference type="Proteomes" id="UP000005324">
    <property type="component" value="Unassembled WGS sequence"/>
</dbReference>
<dbReference type="HOGENOM" id="CLU_1598111_0_0_5"/>
<evidence type="ECO:0000259" key="5">
    <source>
        <dbReference type="Pfam" id="PF00753"/>
    </source>
</evidence>
<keyword evidence="7" id="KW-1185">Reference proteome</keyword>
<evidence type="ECO:0000313" key="6">
    <source>
        <dbReference type="EMBL" id="EFH09230.1"/>
    </source>
</evidence>
<evidence type="ECO:0000256" key="2">
    <source>
        <dbReference type="ARBA" id="ARBA00022723"/>
    </source>
</evidence>
<dbReference type="InterPro" id="IPR001279">
    <property type="entry name" value="Metallo-B-lactamas"/>
</dbReference>
<reference evidence="6 7" key="1">
    <citation type="submission" date="2010-04" db="EMBL/GenBank/DDBJ databases">
        <authorList>
            <person name="Qin X."/>
            <person name="Bachman B."/>
            <person name="Battles P."/>
            <person name="Bell A."/>
            <person name="Bess C."/>
            <person name="Bickham C."/>
            <person name="Chaboub L."/>
            <person name="Chen D."/>
            <person name="Coyle M."/>
            <person name="Deiros D.R."/>
            <person name="Dinh H."/>
            <person name="Forbes L."/>
            <person name="Fowler G."/>
            <person name="Francisco L."/>
            <person name="Fu Q."/>
            <person name="Gubbala S."/>
            <person name="Hale W."/>
            <person name="Han Y."/>
            <person name="Hemphill L."/>
            <person name="Highlander S.K."/>
            <person name="Hirani K."/>
            <person name="Hogues M."/>
            <person name="Jackson L."/>
            <person name="Jakkamsetti A."/>
            <person name="Javaid M."/>
            <person name="Jiang H."/>
            <person name="Korchina V."/>
            <person name="Kovar C."/>
            <person name="Lara F."/>
            <person name="Lee S."/>
            <person name="Mata R."/>
            <person name="Mathew T."/>
            <person name="Moen C."/>
            <person name="Morales K."/>
            <person name="Munidasa M."/>
            <person name="Nazareth L."/>
            <person name="Ngo R."/>
            <person name="Nguyen L."/>
            <person name="Okwuonu G."/>
            <person name="Ongeri F."/>
            <person name="Patil S."/>
            <person name="Petrosino J."/>
            <person name="Pham C."/>
            <person name="Pham P."/>
            <person name="Pu L.-L."/>
            <person name="Puazo M."/>
            <person name="Raj R."/>
            <person name="Reid J."/>
            <person name="Rouhana J."/>
            <person name="Saada N."/>
            <person name="Shang Y."/>
            <person name="Simmons D."/>
            <person name="Thornton R."/>
            <person name="Warren J."/>
            <person name="Weissenberger G."/>
            <person name="Zhang J."/>
            <person name="Zhang L."/>
            <person name="Zhou C."/>
            <person name="Zhu D."/>
            <person name="Muzny D."/>
            <person name="Worley K."/>
            <person name="Gibbs R."/>
        </authorList>
    </citation>
    <scope>NUCLEOTIDE SEQUENCE [LARGE SCALE GENOMIC DNA]</scope>
    <source>
        <strain evidence="6 7">ATCC 49957</strain>
    </source>
</reference>
<evidence type="ECO:0000256" key="1">
    <source>
        <dbReference type="ARBA" id="ARBA00007749"/>
    </source>
</evidence>
<accession>D5RTY9</accession>
<dbReference type="PANTHER" id="PTHR42978">
    <property type="entry name" value="QUORUM-QUENCHING LACTONASE YTNP-RELATED-RELATED"/>
    <property type="match status" value="1"/>
</dbReference>
<dbReference type="InterPro" id="IPR051013">
    <property type="entry name" value="MBL_superfamily_lactonases"/>
</dbReference>
<keyword evidence="4" id="KW-0862">Zinc</keyword>